<sequence>MTPEPLNRVLAHYGFDSVSTIEQIERGGEWRVRQGDRILRWAPADRPLAEHIVRDAQLLSVLEHHHIPAPELLALDMSDSAQVVSVQDLRLPGAHTGLGATGLSEQGWRSLGGYLFALHERGPLSPTSRSMPPVNAERALALLRDRQVLDAAQVRWVRRWLSLVPPAVPVLTHGMVTPSWVVTDDRGDLVLGLTDWSVAGPRLPGHDFLHLPEAARWTVLEGYGQTGFPRLLQVYLHQLLEAARDVAPEAVTGAALEQLHRLIEEELRL</sequence>
<evidence type="ECO:0000313" key="2">
    <source>
        <dbReference type="Proteomes" id="UP000604341"/>
    </source>
</evidence>
<organism evidence="1 2">
    <name type="scientific">Deinococcus radiotolerans</name>
    <dbReference type="NCBI Taxonomy" id="1309407"/>
    <lineage>
        <taxon>Bacteria</taxon>
        <taxon>Thermotogati</taxon>
        <taxon>Deinococcota</taxon>
        <taxon>Deinococci</taxon>
        <taxon>Deinococcales</taxon>
        <taxon>Deinococcaceae</taxon>
        <taxon>Deinococcus</taxon>
    </lineage>
</organism>
<dbReference type="Proteomes" id="UP000604341">
    <property type="component" value="Unassembled WGS sequence"/>
</dbReference>
<name>A0ABQ2FFZ1_9DEIO</name>
<proteinExistence type="predicted"/>
<dbReference type="SUPFAM" id="SSF56112">
    <property type="entry name" value="Protein kinase-like (PK-like)"/>
    <property type="match status" value="1"/>
</dbReference>
<protein>
    <recommendedName>
        <fullName evidence="3">Aminoglycoside phosphotransferase domain-containing protein</fullName>
    </recommendedName>
</protein>
<gene>
    <name evidence="1" type="ORF">GCM10010844_00120</name>
</gene>
<dbReference type="InterPro" id="IPR011009">
    <property type="entry name" value="Kinase-like_dom_sf"/>
</dbReference>
<dbReference type="EMBL" id="BMPE01000001">
    <property type="protein sequence ID" value="GGK85599.1"/>
    <property type="molecule type" value="Genomic_DNA"/>
</dbReference>
<evidence type="ECO:0000313" key="1">
    <source>
        <dbReference type="EMBL" id="GGK85599.1"/>
    </source>
</evidence>
<evidence type="ECO:0008006" key="3">
    <source>
        <dbReference type="Google" id="ProtNLM"/>
    </source>
</evidence>
<comment type="caution">
    <text evidence="1">The sequence shown here is derived from an EMBL/GenBank/DDBJ whole genome shotgun (WGS) entry which is preliminary data.</text>
</comment>
<dbReference type="RefSeq" id="WP_189066950.1">
    <property type="nucleotide sequence ID" value="NZ_BMPE01000001.1"/>
</dbReference>
<keyword evidence="2" id="KW-1185">Reference proteome</keyword>
<reference evidence="2" key="1">
    <citation type="journal article" date="2019" name="Int. J. Syst. Evol. Microbiol.">
        <title>The Global Catalogue of Microorganisms (GCM) 10K type strain sequencing project: providing services to taxonomists for standard genome sequencing and annotation.</title>
        <authorList>
            <consortium name="The Broad Institute Genomics Platform"/>
            <consortium name="The Broad Institute Genome Sequencing Center for Infectious Disease"/>
            <person name="Wu L."/>
            <person name="Ma J."/>
        </authorList>
    </citation>
    <scope>NUCLEOTIDE SEQUENCE [LARGE SCALE GENOMIC DNA]</scope>
    <source>
        <strain evidence="2">JCM 19173</strain>
    </source>
</reference>
<accession>A0ABQ2FFZ1</accession>